<comment type="caution">
    <text evidence="1">The sequence shown here is derived from an EMBL/GenBank/DDBJ whole genome shotgun (WGS) entry which is preliminary data.</text>
</comment>
<dbReference type="AlphaFoldDB" id="A0A6B2H956"/>
<accession>A0A6B2H956</accession>
<reference evidence="1 2" key="1">
    <citation type="submission" date="2020-01" db="EMBL/GenBank/DDBJ databases">
        <authorList>
            <person name="Kim M.K."/>
        </authorList>
    </citation>
    <scope>NUCLEOTIDE SEQUENCE [LARGE SCALE GENOMIC DNA]</scope>
    <source>
        <strain evidence="1 2">BT213</strain>
    </source>
</reference>
<dbReference type="Proteomes" id="UP000478546">
    <property type="component" value="Unassembled WGS sequence"/>
</dbReference>
<proteinExistence type="predicted"/>
<organism evidence="1 2">
    <name type="scientific">Pontibacter fetidus</name>
    <dbReference type="NCBI Taxonomy" id="2700082"/>
    <lineage>
        <taxon>Bacteria</taxon>
        <taxon>Pseudomonadati</taxon>
        <taxon>Bacteroidota</taxon>
        <taxon>Cytophagia</taxon>
        <taxon>Cytophagales</taxon>
        <taxon>Hymenobacteraceae</taxon>
        <taxon>Pontibacter</taxon>
    </lineage>
</organism>
<protein>
    <recommendedName>
        <fullName evidence="3">SpoIIAA-like protein</fullName>
    </recommendedName>
</protein>
<evidence type="ECO:0000313" key="2">
    <source>
        <dbReference type="Proteomes" id="UP000478546"/>
    </source>
</evidence>
<dbReference type="RefSeq" id="WP_162346704.1">
    <property type="nucleotide sequence ID" value="NZ_JAAEAA010000014.1"/>
</dbReference>
<evidence type="ECO:0008006" key="3">
    <source>
        <dbReference type="Google" id="ProtNLM"/>
    </source>
</evidence>
<evidence type="ECO:0000313" key="1">
    <source>
        <dbReference type="EMBL" id="NDK56650.1"/>
    </source>
</evidence>
<name>A0A6B2H956_9BACT</name>
<gene>
    <name evidence="1" type="ORF">GWO68_12040</name>
</gene>
<sequence length="143" mass="16030">MDKQELRKSNGDVFFEAERATDNSFICVNWIGVQSLESIVMGGNLLLAMLRKQSCQTIVNNNHELVGPWEVGINFMAYKWAPEAKVLGVKFFAHILSYGIYGRSSFEAFAPLVKSFFEVASFEDESAAKTWAKVKAAPRKLNS</sequence>
<dbReference type="EMBL" id="JAAEAA010000014">
    <property type="protein sequence ID" value="NDK56650.1"/>
    <property type="molecule type" value="Genomic_DNA"/>
</dbReference>
<keyword evidence="2" id="KW-1185">Reference proteome</keyword>